<evidence type="ECO:0000313" key="4">
    <source>
        <dbReference type="Proteomes" id="UP000499080"/>
    </source>
</evidence>
<feature type="transmembrane region" description="Helical" evidence="1">
    <location>
        <begin position="107"/>
        <end position="129"/>
    </location>
</feature>
<protein>
    <submittedName>
        <fullName evidence="3">Uncharacterized protein</fullName>
    </submittedName>
</protein>
<keyword evidence="1" id="KW-0472">Membrane</keyword>
<sequence>MRGPKRKAWMGCRPRILFLLKLAFSPLSNGATSSDSGPHTYHGDLLDNLKGNLSYVRRLSIVIGSFDESTCGSEKKLALKLMRKGGKDGPAWVSLAVEEKGVERREVVVLFLLVWSKGWGALVAWRIILLGFRKSMRMFCN</sequence>
<reference evidence="3 4" key="1">
    <citation type="journal article" date="2019" name="Sci. Rep.">
        <title>Orb-weaving spider Araneus ventricosus genome elucidates the spidroin gene catalogue.</title>
        <authorList>
            <person name="Kono N."/>
            <person name="Nakamura H."/>
            <person name="Ohtoshi R."/>
            <person name="Moran D.A.P."/>
            <person name="Shinohara A."/>
            <person name="Yoshida Y."/>
            <person name="Fujiwara M."/>
            <person name="Mori M."/>
            <person name="Tomita M."/>
            <person name="Arakawa K."/>
        </authorList>
    </citation>
    <scope>NUCLEOTIDE SEQUENCE [LARGE SCALE GENOMIC DNA]</scope>
</reference>
<evidence type="ECO:0000313" key="3">
    <source>
        <dbReference type="EMBL" id="GBN76112.1"/>
    </source>
</evidence>
<comment type="caution">
    <text evidence="3">The sequence shown here is derived from an EMBL/GenBank/DDBJ whole genome shotgun (WGS) entry which is preliminary data.</text>
</comment>
<keyword evidence="4" id="KW-1185">Reference proteome</keyword>
<feature type="signal peptide" evidence="2">
    <location>
        <begin position="1"/>
        <end position="30"/>
    </location>
</feature>
<proteinExistence type="predicted"/>
<dbReference type="EMBL" id="BGPR01017424">
    <property type="protein sequence ID" value="GBN76112.1"/>
    <property type="molecule type" value="Genomic_DNA"/>
</dbReference>
<dbReference type="Proteomes" id="UP000499080">
    <property type="component" value="Unassembled WGS sequence"/>
</dbReference>
<accession>A0A4Y2RJY0</accession>
<keyword evidence="2" id="KW-0732">Signal</keyword>
<gene>
    <name evidence="3" type="ORF">AVEN_53629_1</name>
</gene>
<name>A0A4Y2RJY0_ARAVE</name>
<feature type="chain" id="PRO_5021231248" evidence="2">
    <location>
        <begin position="31"/>
        <end position="141"/>
    </location>
</feature>
<dbReference type="AlphaFoldDB" id="A0A4Y2RJY0"/>
<keyword evidence="1" id="KW-0812">Transmembrane</keyword>
<evidence type="ECO:0000256" key="1">
    <source>
        <dbReference type="SAM" id="Phobius"/>
    </source>
</evidence>
<evidence type="ECO:0000256" key="2">
    <source>
        <dbReference type="SAM" id="SignalP"/>
    </source>
</evidence>
<organism evidence="3 4">
    <name type="scientific">Araneus ventricosus</name>
    <name type="common">Orbweaver spider</name>
    <name type="synonym">Epeira ventricosa</name>
    <dbReference type="NCBI Taxonomy" id="182803"/>
    <lineage>
        <taxon>Eukaryota</taxon>
        <taxon>Metazoa</taxon>
        <taxon>Ecdysozoa</taxon>
        <taxon>Arthropoda</taxon>
        <taxon>Chelicerata</taxon>
        <taxon>Arachnida</taxon>
        <taxon>Araneae</taxon>
        <taxon>Araneomorphae</taxon>
        <taxon>Entelegynae</taxon>
        <taxon>Araneoidea</taxon>
        <taxon>Araneidae</taxon>
        <taxon>Araneus</taxon>
    </lineage>
</organism>
<keyword evidence="1" id="KW-1133">Transmembrane helix</keyword>